<feature type="domain" description="Right handed beta helix" evidence="2">
    <location>
        <begin position="512"/>
        <end position="651"/>
    </location>
</feature>
<dbReference type="SMART" id="SM00710">
    <property type="entry name" value="PbH1"/>
    <property type="match status" value="13"/>
</dbReference>
<dbReference type="InterPro" id="IPR007742">
    <property type="entry name" value="NosD_dom"/>
</dbReference>
<evidence type="ECO:0000259" key="1">
    <source>
        <dbReference type="Pfam" id="PF05048"/>
    </source>
</evidence>
<comment type="caution">
    <text evidence="3">The sequence shown here is derived from an EMBL/GenBank/DDBJ whole genome shotgun (WGS) entry which is preliminary data.</text>
</comment>
<dbReference type="InterPro" id="IPR006626">
    <property type="entry name" value="PbH1"/>
</dbReference>
<dbReference type="InterPro" id="IPR012334">
    <property type="entry name" value="Pectin_lyas_fold"/>
</dbReference>
<dbReference type="Gene3D" id="2.160.20.10">
    <property type="entry name" value="Single-stranded right-handed beta-helix, Pectin lyase-like"/>
    <property type="match status" value="2"/>
</dbReference>
<organism evidence="3 4">
    <name type="scientific">Methanobrevibacter oralis</name>
    <dbReference type="NCBI Taxonomy" id="66851"/>
    <lineage>
        <taxon>Archaea</taxon>
        <taxon>Methanobacteriati</taxon>
        <taxon>Methanobacteriota</taxon>
        <taxon>Methanomada group</taxon>
        <taxon>Methanobacteria</taxon>
        <taxon>Methanobacteriales</taxon>
        <taxon>Methanobacteriaceae</taxon>
        <taxon>Methanobrevibacter</taxon>
    </lineage>
</organism>
<dbReference type="Pfam" id="PF13229">
    <property type="entry name" value="Beta_helix"/>
    <property type="match status" value="1"/>
</dbReference>
<dbReference type="NCBIfam" id="TIGR03804">
    <property type="entry name" value="para_beta_helix"/>
    <property type="match status" value="3"/>
</dbReference>
<dbReference type="SUPFAM" id="SSF51126">
    <property type="entry name" value="Pectin lyase-like"/>
    <property type="match status" value="2"/>
</dbReference>
<evidence type="ECO:0000259" key="2">
    <source>
        <dbReference type="Pfam" id="PF13229"/>
    </source>
</evidence>
<dbReference type="OrthoDB" id="77946at2157"/>
<dbReference type="InterPro" id="IPR039448">
    <property type="entry name" value="Beta_helix"/>
</dbReference>
<feature type="domain" description="Periplasmic copper-binding protein NosD beta helix" evidence="1">
    <location>
        <begin position="162"/>
        <end position="312"/>
    </location>
</feature>
<evidence type="ECO:0000313" key="3">
    <source>
        <dbReference type="EMBL" id="KZX14168.1"/>
    </source>
</evidence>
<name>A0A166C613_METOA</name>
<keyword evidence="4" id="KW-1185">Reference proteome</keyword>
<dbReference type="Gene3D" id="2.60.40.10">
    <property type="entry name" value="Immunoglobulins"/>
    <property type="match status" value="1"/>
</dbReference>
<protein>
    <submittedName>
        <fullName evidence="3">Bacterial Ig-like domain protein</fullName>
    </submittedName>
</protein>
<dbReference type="InterPro" id="IPR022441">
    <property type="entry name" value="Para_beta_helix_rpt-2"/>
</dbReference>
<sequence length="992" mass="108496">MKNKGFILAIFLIFIVFLSLSNVYADDISNNNLTTSDNLEIQKSQDIASISQNNENNKLSSSYDITIGSDSATIQNTINAMEDGDTLNFEAGEYRDICIYVNKSITINGNGATLIGYNTPSQNNTPSIIYNKTSDNGYGISNFATLYILGNSKNTTNNVIITGLTIVGQNTAYGNAAVYSEYCNNLNFSNNVIKGSSWGLYYRFCHDGTIGNNLIQDQSTTGILNFGSARSIIVNNTIKNSKNHGIDVRHGTGPNVKVINNTIIASKEGIYLMHSKGHYVSGNKLINNTISSISCYGSSLITLVNNTLIKSRIGILLGGGYSNITVGKNDFSLDNLPYPPTFVYYVAEAKSDYQSATEIVGTYSDSSTYENTYTQTVNIATPKMISIDYTVILNQNGNIYNVTNGMTSAQIQGLIDSMHNGDTLSFERNAIFRNISIYTDKNIKIIGNNATLIGYDNVNMTNVPEKIRKTTEEGGYALSERAVLYILNNTNVVVSNLNIIAKYLGYNTSKVNVKTDEYKTAGIRTQKSTNITITNVDIKGASWGIYLEYSGNALISNNKIHDVYTTGILNFRTPNSLIANNTITNAINHGIDVRHGTGPNVTVFNNTIIGAKEGIYLMHSKGHSVYNNTIINSKISGITAYGSGNEVIFNNTITGVRIAILLGGNYYNVTIGKNNYSLDSLPFPPTFATYIAKAENKYQSEDNVIRTYSDKESVKIIANNITTTSKTGEFSVILTDMDGKAIKMQNITFTVNNKNYTTKTDENGTAKINYNVNDGINTVSIIYSGNDNYASATQNYTITVNRITSKITIPKSINVYLTKAVSGYNYKIILKDAFGKVLANKTLTVTYNSKTYNIKTNDKGVATIKAVKSLGSKKISIKFAGDTTYKSTIATGTIKVIKEKSVLKVPKKTFKAKAKSKKIKITLKSKSGKAIKNARITLKVKGKTYKAKTDSKGIATVKLKLTKKGIFKATTKFSGNKYYNGVSLKSKIIIKK</sequence>
<dbReference type="InterPro" id="IPR011050">
    <property type="entry name" value="Pectin_lyase_fold/virulence"/>
</dbReference>
<reference evidence="4" key="1">
    <citation type="journal article" date="2016" name="Genome Announc.">
        <title>Draft Genome Sequences of Methanobrevibacter curvatus DSM11111, Methanobrevibacter cuticularis DSM11139, Methanobrevibacter filiformis DSM11501, and Methanobrevibacter oralis DSM7256.</title>
        <authorList>
            <person name="Poehlein A."/>
            <person name="Seedorf H."/>
        </authorList>
    </citation>
    <scope>NUCLEOTIDE SEQUENCE [LARGE SCALE GENOMIC DNA]</scope>
    <source>
        <strain evidence="4">DSM 7256 / JCM 30027 / ZR</strain>
    </source>
</reference>
<dbReference type="EMBL" id="LWMU01000022">
    <property type="protein sequence ID" value="KZX14168.1"/>
    <property type="molecule type" value="Genomic_DNA"/>
</dbReference>
<dbReference type="AlphaFoldDB" id="A0A166C613"/>
<dbReference type="InterPro" id="IPR013783">
    <property type="entry name" value="Ig-like_fold"/>
</dbReference>
<dbReference type="Pfam" id="PF05048">
    <property type="entry name" value="NosD"/>
    <property type="match status" value="1"/>
</dbReference>
<dbReference type="Proteomes" id="UP000077428">
    <property type="component" value="Unassembled WGS sequence"/>
</dbReference>
<proteinExistence type="predicted"/>
<gene>
    <name evidence="3" type="ORF">MBORA_00730</name>
</gene>
<dbReference type="PATRIC" id="fig|66851.6.peg.97"/>
<evidence type="ECO:0000313" key="4">
    <source>
        <dbReference type="Proteomes" id="UP000077428"/>
    </source>
</evidence>
<dbReference type="RefSeq" id="WP_052331796.1">
    <property type="nucleotide sequence ID" value="NZ_CABMAB010000015.1"/>
</dbReference>
<accession>A0A166C613</accession>